<feature type="transmembrane region" description="Helical" evidence="7">
    <location>
        <begin position="264"/>
        <end position="289"/>
    </location>
</feature>
<keyword evidence="6 7" id="KW-0472">Membrane</keyword>
<feature type="domain" description="ABC transmembrane type-1" evidence="8">
    <location>
        <begin position="98"/>
        <end position="286"/>
    </location>
</feature>
<accession>A0A2T2XH27</accession>
<dbReference type="GO" id="GO:0071916">
    <property type="term" value="F:dipeptide transmembrane transporter activity"/>
    <property type="evidence" value="ECO:0007669"/>
    <property type="project" value="TreeGrafter"/>
</dbReference>
<evidence type="ECO:0000256" key="2">
    <source>
        <dbReference type="ARBA" id="ARBA00022448"/>
    </source>
</evidence>
<dbReference type="GO" id="GO:0005886">
    <property type="term" value="C:plasma membrane"/>
    <property type="evidence" value="ECO:0007669"/>
    <property type="project" value="UniProtKB-SubCell"/>
</dbReference>
<evidence type="ECO:0000259" key="8">
    <source>
        <dbReference type="PROSITE" id="PS50928"/>
    </source>
</evidence>
<comment type="similarity">
    <text evidence="7">Belongs to the binding-protein-dependent transport system permease family.</text>
</comment>
<keyword evidence="5 7" id="KW-1133">Transmembrane helix</keyword>
<keyword evidence="3" id="KW-1003">Cell membrane</keyword>
<dbReference type="InterPro" id="IPR025966">
    <property type="entry name" value="OppC_N"/>
</dbReference>
<dbReference type="Gene3D" id="1.10.3720.10">
    <property type="entry name" value="MetI-like"/>
    <property type="match status" value="1"/>
</dbReference>
<dbReference type="Pfam" id="PF12911">
    <property type="entry name" value="OppC_N"/>
    <property type="match status" value="1"/>
</dbReference>
<evidence type="ECO:0000256" key="6">
    <source>
        <dbReference type="ARBA" id="ARBA00023136"/>
    </source>
</evidence>
<dbReference type="InterPro" id="IPR000515">
    <property type="entry name" value="MetI-like"/>
</dbReference>
<feature type="transmembrane region" description="Helical" evidence="7">
    <location>
        <begin position="212"/>
        <end position="237"/>
    </location>
</feature>
<gene>
    <name evidence="9" type="ORF">C7B46_08000</name>
</gene>
<evidence type="ECO:0000313" key="9">
    <source>
        <dbReference type="EMBL" id="PSR33780.1"/>
    </source>
</evidence>
<reference evidence="9 10" key="1">
    <citation type="journal article" date="2014" name="BMC Genomics">
        <title>Comparison of environmental and isolate Sulfobacillus genomes reveals diverse carbon, sulfur, nitrogen, and hydrogen metabolisms.</title>
        <authorList>
            <person name="Justice N.B."/>
            <person name="Norman A."/>
            <person name="Brown C.T."/>
            <person name="Singh A."/>
            <person name="Thomas B.C."/>
            <person name="Banfield J.F."/>
        </authorList>
    </citation>
    <scope>NUCLEOTIDE SEQUENCE [LARGE SCALE GENOMIC DNA]</scope>
    <source>
        <strain evidence="9">AMDSBA4</strain>
    </source>
</reference>
<proteinExistence type="inferred from homology"/>
<evidence type="ECO:0000256" key="1">
    <source>
        <dbReference type="ARBA" id="ARBA00004651"/>
    </source>
</evidence>
<protein>
    <submittedName>
        <fullName evidence="9">Peptide ABC transporter permease</fullName>
    </submittedName>
</protein>
<sequence length="318" mass="34618">MTQSSDLEPVVRPAIPKPRAHRSSVWRGFFGNKKAAFGFGIFAVFVVIAIFAPLLAPYNPQATVFTPLQGPSWHHWFGTTATGQDVLSQMIIGSRVSLGIGISAGIMATALAILLGMLPAYLGGKTDTIFTTITNIMLVIPGLPLLIVITAYVHQTDTWTLALVLGLTGWAWGARVLRSQTLTYVRRDFVVAARLAGASHWHILIHEILPNMLSLVVANLMFATLGAVLATASLQFLGLGNPNSMSWGTMLYWAQVGQALLNGAWWWLVAPGAAIALFGSSMALMNFGVDELTNPRLRQARRISKEFSRKQSRRPTHD</sequence>
<keyword evidence="2 7" id="KW-0813">Transport</keyword>
<feature type="transmembrane region" description="Helical" evidence="7">
    <location>
        <begin position="36"/>
        <end position="56"/>
    </location>
</feature>
<comment type="subcellular location">
    <subcellularLocation>
        <location evidence="1 7">Cell membrane</location>
        <topology evidence="1 7">Multi-pass membrane protein</topology>
    </subcellularLocation>
</comment>
<dbReference type="PANTHER" id="PTHR43386:SF1">
    <property type="entry name" value="D,D-DIPEPTIDE TRANSPORT SYSTEM PERMEASE PROTEIN DDPC-RELATED"/>
    <property type="match status" value="1"/>
</dbReference>
<name>A0A2T2XH27_9FIRM</name>
<dbReference type="Pfam" id="PF00528">
    <property type="entry name" value="BPD_transp_1"/>
    <property type="match status" value="1"/>
</dbReference>
<dbReference type="PROSITE" id="PS50928">
    <property type="entry name" value="ABC_TM1"/>
    <property type="match status" value="1"/>
</dbReference>
<feature type="transmembrane region" description="Helical" evidence="7">
    <location>
        <begin position="159"/>
        <end position="177"/>
    </location>
</feature>
<evidence type="ECO:0000256" key="5">
    <source>
        <dbReference type="ARBA" id="ARBA00022989"/>
    </source>
</evidence>
<feature type="transmembrane region" description="Helical" evidence="7">
    <location>
        <begin position="129"/>
        <end position="153"/>
    </location>
</feature>
<dbReference type="AlphaFoldDB" id="A0A2T2XH27"/>
<dbReference type="SUPFAM" id="SSF161098">
    <property type="entry name" value="MetI-like"/>
    <property type="match status" value="1"/>
</dbReference>
<dbReference type="InterPro" id="IPR050366">
    <property type="entry name" value="BP-dependent_transpt_permease"/>
</dbReference>
<dbReference type="EMBL" id="PXYW01000016">
    <property type="protein sequence ID" value="PSR33780.1"/>
    <property type="molecule type" value="Genomic_DNA"/>
</dbReference>
<evidence type="ECO:0000313" key="10">
    <source>
        <dbReference type="Proteomes" id="UP000242972"/>
    </source>
</evidence>
<evidence type="ECO:0000256" key="7">
    <source>
        <dbReference type="RuleBase" id="RU363032"/>
    </source>
</evidence>
<keyword evidence="4 7" id="KW-0812">Transmembrane</keyword>
<comment type="caution">
    <text evidence="9">The sequence shown here is derived from an EMBL/GenBank/DDBJ whole genome shotgun (WGS) entry which is preliminary data.</text>
</comment>
<feature type="transmembrane region" description="Helical" evidence="7">
    <location>
        <begin position="98"/>
        <end position="122"/>
    </location>
</feature>
<dbReference type="PANTHER" id="PTHR43386">
    <property type="entry name" value="OLIGOPEPTIDE TRANSPORT SYSTEM PERMEASE PROTEIN APPC"/>
    <property type="match status" value="1"/>
</dbReference>
<evidence type="ECO:0000256" key="4">
    <source>
        <dbReference type="ARBA" id="ARBA00022692"/>
    </source>
</evidence>
<dbReference type="CDD" id="cd06261">
    <property type="entry name" value="TM_PBP2"/>
    <property type="match status" value="1"/>
</dbReference>
<dbReference type="Proteomes" id="UP000242972">
    <property type="component" value="Unassembled WGS sequence"/>
</dbReference>
<evidence type="ECO:0000256" key="3">
    <source>
        <dbReference type="ARBA" id="ARBA00022475"/>
    </source>
</evidence>
<dbReference type="InterPro" id="IPR035906">
    <property type="entry name" value="MetI-like_sf"/>
</dbReference>
<organism evidence="9 10">
    <name type="scientific">Sulfobacillus benefaciens</name>
    <dbReference type="NCBI Taxonomy" id="453960"/>
    <lineage>
        <taxon>Bacteria</taxon>
        <taxon>Bacillati</taxon>
        <taxon>Bacillota</taxon>
        <taxon>Clostridia</taxon>
        <taxon>Eubacteriales</taxon>
        <taxon>Clostridiales Family XVII. Incertae Sedis</taxon>
        <taxon>Sulfobacillus</taxon>
    </lineage>
</organism>